<reference evidence="2 3" key="1">
    <citation type="submission" date="2018-10" db="EMBL/GenBank/DDBJ databases">
        <title>Genomic Encyclopedia of Archaeal and Bacterial Type Strains, Phase II (KMG-II): from individual species to whole genera.</title>
        <authorList>
            <person name="Goeker M."/>
        </authorList>
    </citation>
    <scope>NUCLEOTIDE SEQUENCE [LARGE SCALE GENOMIC DNA]</scope>
    <source>
        <strain evidence="2 3">DSM 43383</strain>
    </source>
</reference>
<dbReference type="InterPro" id="IPR050639">
    <property type="entry name" value="SSR_resolvase"/>
</dbReference>
<dbReference type="InterPro" id="IPR006119">
    <property type="entry name" value="Resolv_N"/>
</dbReference>
<dbReference type="Pfam" id="PF07508">
    <property type="entry name" value="Recombinase"/>
    <property type="match status" value="1"/>
</dbReference>
<dbReference type="PANTHER" id="PTHR30461">
    <property type="entry name" value="DNA-INVERTASE FROM LAMBDOID PROPHAGE"/>
    <property type="match status" value="1"/>
</dbReference>
<dbReference type="AlphaFoldDB" id="A0A495QWU8"/>
<dbReference type="Gene3D" id="3.90.1750.20">
    <property type="entry name" value="Putative Large Serine Recombinase, Chain B, Domain 2"/>
    <property type="match status" value="1"/>
</dbReference>
<gene>
    <name evidence="2" type="ORF">BZB76_0074</name>
</gene>
<dbReference type="InterPro" id="IPR011109">
    <property type="entry name" value="DNA_bind_recombinase_dom"/>
</dbReference>
<protein>
    <submittedName>
        <fullName evidence="2">Recombinase-like zinc beta ribbon protein</fullName>
    </submittedName>
</protein>
<evidence type="ECO:0000313" key="2">
    <source>
        <dbReference type="EMBL" id="RKS78655.1"/>
    </source>
</evidence>
<sequence>MTARPLSGSREAGRGTGADTLLAWAERSGKYQVAQPRKDGLRFAFYGRVSTEDHQDPVTSRARQHHAAVELVSGHGRIVAEYFDVGHSRVLPWARRPEAAALLTAMADPDRGFDAVVVGEYERAFYGNQFALMAPLFDHYGVQLWMPEIGGPIDFTSEAHERLMVILGMQSKREITRTRIRVSTAMAAQTREQGRYLGGRPPYGYRLVDAGPHPNRAHAAWGRRAHRLEPDPQTAPIVEWIFAQRLAGHTGSRITRALNDMHIPCPSAADPRRNAHRSKQAWALTTVQTILANPRYTGRQVWNRQPSEHDLIDPANTGLGHRRVQRWNVPDGWVISARPAHPALVSEADFIAVQGIQTPRGTPVKPGRCYLLAGLLRCGICGRRVESCWANNRAAYRCRHGHTSASRSDPDRPKNLYVREDHILPHLPALHLLLTGPSETVPGGAEFDPKEVIDYLRTSKVTLTYEPETRTLRAGTPKEVKVTIDRRR</sequence>
<name>A0A495QWU8_9ACTN</name>
<organism evidence="2 3">
    <name type="scientific">Actinomadura pelletieri DSM 43383</name>
    <dbReference type="NCBI Taxonomy" id="1120940"/>
    <lineage>
        <taxon>Bacteria</taxon>
        <taxon>Bacillati</taxon>
        <taxon>Actinomycetota</taxon>
        <taxon>Actinomycetes</taxon>
        <taxon>Streptosporangiales</taxon>
        <taxon>Thermomonosporaceae</taxon>
        <taxon>Actinomadura</taxon>
    </lineage>
</organism>
<dbReference type="InterPro" id="IPR036162">
    <property type="entry name" value="Resolvase-like_N_sf"/>
</dbReference>
<dbReference type="InterPro" id="IPR038109">
    <property type="entry name" value="DNA_bind_recomb_sf"/>
</dbReference>
<dbReference type="SMART" id="SM00857">
    <property type="entry name" value="Resolvase"/>
    <property type="match status" value="1"/>
</dbReference>
<evidence type="ECO:0000313" key="3">
    <source>
        <dbReference type="Proteomes" id="UP000274601"/>
    </source>
</evidence>
<dbReference type="PROSITE" id="PS51737">
    <property type="entry name" value="RECOMBINASE_DNA_BIND"/>
    <property type="match status" value="1"/>
</dbReference>
<dbReference type="Pfam" id="PF13408">
    <property type="entry name" value="Zn_ribbon_recom"/>
    <property type="match status" value="1"/>
</dbReference>
<dbReference type="GO" id="GO:0000150">
    <property type="term" value="F:DNA strand exchange activity"/>
    <property type="evidence" value="ECO:0007669"/>
    <property type="project" value="InterPro"/>
</dbReference>
<dbReference type="Gene3D" id="3.40.50.1390">
    <property type="entry name" value="Resolvase, N-terminal catalytic domain"/>
    <property type="match status" value="1"/>
</dbReference>
<keyword evidence="3" id="KW-1185">Reference proteome</keyword>
<dbReference type="OrthoDB" id="3372479at2"/>
<dbReference type="Pfam" id="PF00239">
    <property type="entry name" value="Resolvase"/>
    <property type="match status" value="1"/>
</dbReference>
<dbReference type="SUPFAM" id="SSF53041">
    <property type="entry name" value="Resolvase-like"/>
    <property type="match status" value="1"/>
</dbReference>
<dbReference type="CDD" id="cd00338">
    <property type="entry name" value="Ser_Recombinase"/>
    <property type="match status" value="1"/>
</dbReference>
<dbReference type="GO" id="GO:0003677">
    <property type="term" value="F:DNA binding"/>
    <property type="evidence" value="ECO:0007669"/>
    <property type="project" value="InterPro"/>
</dbReference>
<dbReference type="EMBL" id="RBWU01000001">
    <property type="protein sequence ID" value="RKS78655.1"/>
    <property type="molecule type" value="Genomic_DNA"/>
</dbReference>
<evidence type="ECO:0000259" key="1">
    <source>
        <dbReference type="PROSITE" id="PS51737"/>
    </source>
</evidence>
<comment type="caution">
    <text evidence="2">The sequence shown here is derived from an EMBL/GenBank/DDBJ whole genome shotgun (WGS) entry which is preliminary data.</text>
</comment>
<dbReference type="Proteomes" id="UP000274601">
    <property type="component" value="Unassembled WGS sequence"/>
</dbReference>
<feature type="domain" description="Recombinase" evidence="1">
    <location>
        <begin position="202"/>
        <end position="363"/>
    </location>
</feature>
<dbReference type="PANTHER" id="PTHR30461:SF23">
    <property type="entry name" value="DNA RECOMBINASE-RELATED"/>
    <property type="match status" value="1"/>
</dbReference>
<dbReference type="InterPro" id="IPR025827">
    <property type="entry name" value="Zn_ribbon_recom_dom"/>
</dbReference>
<proteinExistence type="predicted"/>
<accession>A0A495QWU8</accession>